<organism evidence="3 4">
    <name type="scientific">Halanaerobium kushneri</name>
    <dbReference type="NCBI Taxonomy" id="56779"/>
    <lineage>
        <taxon>Bacteria</taxon>
        <taxon>Bacillati</taxon>
        <taxon>Bacillota</taxon>
        <taxon>Clostridia</taxon>
        <taxon>Halanaerobiales</taxon>
        <taxon>Halanaerobiaceae</taxon>
        <taxon>Halanaerobium</taxon>
    </lineage>
</organism>
<dbReference type="OrthoDB" id="3078612at2"/>
<dbReference type="EMBL" id="FTNC01000001">
    <property type="protein sequence ID" value="SIQ05791.1"/>
    <property type="molecule type" value="Genomic_DNA"/>
</dbReference>
<feature type="transmembrane region" description="Helical" evidence="1">
    <location>
        <begin position="71"/>
        <end position="89"/>
    </location>
</feature>
<dbReference type="Proteomes" id="UP000185669">
    <property type="component" value="Unassembled WGS sequence"/>
</dbReference>
<keyword evidence="1" id="KW-1133">Transmembrane helix</keyword>
<protein>
    <recommendedName>
        <fullName evidence="2">DUF7670 domain-containing protein</fullName>
    </recommendedName>
</protein>
<feature type="transmembrane region" description="Helical" evidence="1">
    <location>
        <begin position="95"/>
        <end position="113"/>
    </location>
</feature>
<name>A0A1N6PN84_9FIRM</name>
<dbReference type="Pfam" id="PF24709">
    <property type="entry name" value="DUF7670"/>
    <property type="match status" value="1"/>
</dbReference>
<feature type="transmembrane region" description="Helical" evidence="1">
    <location>
        <begin position="44"/>
        <end position="64"/>
    </location>
</feature>
<reference evidence="4" key="1">
    <citation type="submission" date="2017-01" db="EMBL/GenBank/DDBJ databases">
        <authorList>
            <person name="Varghese N."/>
            <person name="Submissions S."/>
        </authorList>
    </citation>
    <scope>NUCLEOTIDE SEQUENCE [LARGE SCALE GENOMIC DNA]</scope>
    <source>
        <strain evidence="4">ATCC 700103</strain>
    </source>
</reference>
<evidence type="ECO:0000259" key="2">
    <source>
        <dbReference type="Pfam" id="PF24709"/>
    </source>
</evidence>
<keyword evidence="1" id="KW-0472">Membrane</keyword>
<dbReference type="STRING" id="56779.SAMN05421834_101151"/>
<dbReference type="InterPro" id="IPR056087">
    <property type="entry name" value="DUF7670"/>
</dbReference>
<dbReference type="RefSeq" id="WP_076543452.1">
    <property type="nucleotide sequence ID" value="NZ_FTNC01000001.1"/>
</dbReference>
<keyword evidence="1" id="KW-0812">Transmembrane</keyword>
<evidence type="ECO:0000313" key="4">
    <source>
        <dbReference type="Proteomes" id="UP000185669"/>
    </source>
</evidence>
<keyword evidence="4" id="KW-1185">Reference proteome</keyword>
<feature type="domain" description="DUF7670" evidence="2">
    <location>
        <begin position="6"/>
        <end position="117"/>
    </location>
</feature>
<gene>
    <name evidence="3" type="ORF">SAMN05421834_101151</name>
</gene>
<proteinExistence type="predicted"/>
<evidence type="ECO:0000313" key="3">
    <source>
        <dbReference type="EMBL" id="SIQ05791.1"/>
    </source>
</evidence>
<dbReference type="AlphaFoldDB" id="A0A1N6PN84"/>
<sequence>MKVKQSKIKIIKWTARIMALGLLLFSLPFYFGYGNPVPFLNPDYSFLDNLWLLIFPLVFISLALGWKYEKIAGYLLIISISTGLLATVLIENEFIFEMLIPLFIGILYLITAFNKENET</sequence>
<evidence type="ECO:0000256" key="1">
    <source>
        <dbReference type="SAM" id="Phobius"/>
    </source>
</evidence>
<accession>A0A1N6PN84</accession>